<reference evidence="1" key="1">
    <citation type="submission" date="2020-01" db="EMBL/GenBank/DDBJ databases">
        <authorList>
            <person name="Chen W.-M."/>
        </authorList>
    </citation>
    <scope>NUCLEOTIDE SEQUENCE</scope>
    <source>
        <strain evidence="1">CYK-10</strain>
    </source>
</reference>
<dbReference type="Proteomes" id="UP001193501">
    <property type="component" value="Unassembled WGS sequence"/>
</dbReference>
<dbReference type="EMBL" id="JAABNR010000008">
    <property type="protein sequence ID" value="NBZ87924.1"/>
    <property type="molecule type" value="Genomic_DNA"/>
</dbReference>
<evidence type="ECO:0000313" key="1">
    <source>
        <dbReference type="EMBL" id="NBZ87924.1"/>
    </source>
</evidence>
<evidence type="ECO:0000313" key="2">
    <source>
        <dbReference type="Proteomes" id="UP001193501"/>
    </source>
</evidence>
<dbReference type="RefSeq" id="WP_168774731.1">
    <property type="nucleotide sequence ID" value="NZ_JAABNR010000008.1"/>
</dbReference>
<accession>A0AAE4Y9R7</accession>
<gene>
    <name evidence="1" type="ORF">GV832_10070</name>
</gene>
<protein>
    <submittedName>
        <fullName evidence="1">Uncharacterized protein</fullName>
    </submittedName>
</protein>
<keyword evidence="2" id="KW-1185">Reference proteome</keyword>
<sequence>MKPKALYADLAALACHCGGGDPVEVWDMMGNAFWCQCATCGNTVHGDTPDDARASWNMEARAMLARGVAA</sequence>
<organism evidence="1 2">
    <name type="scientific">Stagnihabitans tardus</name>
    <dbReference type="NCBI Taxonomy" id="2699202"/>
    <lineage>
        <taxon>Bacteria</taxon>
        <taxon>Pseudomonadati</taxon>
        <taxon>Pseudomonadota</taxon>
        <taxon>Alphaproteobacteria</taxon>
        <taxon>Rhodobacterales</taxon>
        <taxon>Paracoccaceae</taxon>
        <taxon>Stagnihabitans</taxon>
    </lineage>
</organism>
<comment type="caution">
    <text evidence="1">The sequence shown here is derived from an EMBL/GenBank/DDBJ whole genome shotgun (WGS) entry which is preliminary data.</text>
</comment>
<name>A0AAE4Y9R7_9RHOB</name>
<dbReference type="AlphaFoldDB" id="A0AAE4Y9R7"/>
<proteinExistence type="predicted"/>